<dbReference type="Proteomes" id="UP000786387">
    <property type="component" value="Unassembled WGS sequence"/>
</dbReference>
<dbReference type="InterPro" id="IPR013149">
    <property type="entry name" value="ADH-like_C"/>
</dbReference>
<dbReference type="Pfam" id="PF00107">
    <property type="entry name" value="ADH_zinc_N"/>
    <property type="match status" value="1"/>
</dbReference>
<gene>
    <name evidence="2" type="ORF">G7026_12035</name>
</gene>
<dbReference type="InterPro" id="IPR020843">
    <property type="entry name" value="ER"/>
</dbReference>
<accession>A0ABR5Z1M0</accession>
<dbReference type="PANTHER" id="PTHR43677:SF4">
    <property type="entry name" value="QUINONE OXIDOREDUCTASE-LIKE PROTEIN 2"/>
    <property type="match status" value="1"/>
</dbReference>
<protein>
    <submittedName>
        <fullName evidence="2">Zinc-dependent alcohol dehydrogenase family protein</fullName>
    </submittedName>
</protein>
<dbReference type="Gene3D" id="3.40.50.720">
    <property type="entry name" value="NAD(P)-binding Rossmann-like Domain"/>
    <property type="match status" value="1"/>
</dbReference>
<name>A0ABR5Z1M0_9GAMM</name>
<keyword evidence="3" id="KW-1185">Reference proteome</keyword>
<sequence length="338" mass="36259">MSRMIKFHQFGPAEVLQFENVEVGSPAPGEVLIAVKAIGVSWNDVLWRQDLAPRHPRLPTGLGSEVAGEVLAVGEGVERFKVGDAVASFPAHDLNDYPAYGERVLMPQTSLVQYPDVLSAEQACVHYTPLLIAYFGLKDLAQLQAGQQVLMTDASHCTGPSAVQLASALGARVIATTDTSEDRDFLLDLGANVVIATEEEDLVGRVQKLTEGRGVEVILDACGGSQMALLGDVIAPRGKLILYGLNGGNETAFPACAAFEKNIKFFLHCLGDFTGLPELGIAQDAEAVERALTHINQLTADRLLQPAIARVYGFDEVADAHRYLESGAARGRVVLRVE</sequence>
<feature type="domain" description="Enoyl reductase (ER)" evidence="1">
    <location>
        <begin position="11"/>
        <end position="335"/>
    </location>
</feature>
<comment type="caution">
    <text evidence="2">The sequence shown here is derived from an EMBL/GenBank/DDBJ whole genome shotgun (WGS) entry which is preliminary data.</text>
</comment>
<organism evidence="2 3">
    <name type="scientific">Stutzerimonas azotifigens</name>
    <dbReference type="NCBI Taxonomy" id="291995"/>
    <lineage>
        <taxon>Bacteria</taxon>
        <taxon>Pseudomonadati</taxon>
        <taxon>Pseudomonadota</taxon>
        <taxon>Gammaproteobacteria</taxon>
        <taxon>Pseudomonadales</taxon>
        <taxon>Pseudomonadaceae</taxon>
        <taxon>Stutzerimonas</taxon>
    </lineage>
</organism>
<dbReference type="SUPFAM" id="SSF51735">
    <property type="entry name" value="NAD(P)-binding Rossmann-fold domains"/>
    <property type="match status" value="1"/>
</dbReference>
<dbReference type="EMBL" id="JAAMRF010000005">
    <property type="protein sequence ID" value="MBA1274086.1"/>
    <property type="molecule type" value="Genomic_DNA"/>
</dbReference>
<reference evidence="2 3" key="1">
    <citation type="submission" date="2020-02" db="EMBL/GenBank/DDBJ databases">
        <title>Synteny-based analysis reveals conserved mechanism for high triclosan tolerance in Pseudomonas, as well as instances of horizontal transfer.</title>
        <authorList>
            <person name="Mcfarland A.G."/>
            <person name="Bertucci H.K."/>
            <person name="Litmann E."/>
            <person name="Shen J."/>
            <person name="Huttenhower C."/>
            <person name="Hartmann E.M."/>
        </authorList>
    </citation>
    <scope>NUCLEOTIDE SEQUENCE [LARGE SCALE GENOMIC DNA]</scope>
    <source>
        <strain evidence="2 3">115A1</strain>
    </source>
</reference>
<evidence type="ECO:0000259" key="1">
    <source>
        <dbReference type="SMART" id="SM00829"/>
    </source>
</evidence>
<dbReference type="Pfam" id="PF08240">
    <property type="entry name" value="ADH_N"/>
    <property type="match status" value="1"/>
</dbReference>
<evidence type="ECO:0000313" key="2">
    <source>
        <dbReference type="EMBL" id="MBA1274086.1"/>
    </source>
</evidence>
<dbReference type="CDD" id="cd08268">
    <property type="entry name" value="MDR2"/>
    <property type="match status" value="1"/>
</dbReference>
<dbReference type="InterPro" id="IPR013154">
    <property type="entry name" value="ADH-like_N"/>
</dbReference>
<dbReference type="PANTHER" id="PTHR43677">
    <property type="entry name" value="SHORT-CHAIN DEHYDROGENASE/REDUCTASE"/>
    <property type="match status" value="1"/>
</dbReference>
<proteinExistence type="predicted"/>
<dbReference type="RefSeq" id="WP_181071049.1">
    <property type="nucleotide sequence ID" value="NZ_JAAMRF010000005.1"/>
</dbReference>
<dbReference type="Gene3D" id="3.90.180.10">
    <property type="entry name" value="Medium-chain alcohol dehydrogenases, catalytic domain"/>
    <property type="match status" value="1"/>
</dbReference>
<dbReference type="SUPFAM" id="SSF50129">
    <property type="entry name" value="GroES-like"/>
    <property type="match status" value="1"/>
</dbReference>
<dbReference type="SMART" id="SM00829">
    <property type="entry name" value="PKS_ER"/>
    <property type="match status" value="1"/>
</dbReference>
<evidence type="ECO:0000313" key="3">
    <source>
        <dbReference type="Proteomes" id="UP000786387"/>
    </source>
</evidence>
<dbReference type="InterPro" id="IPR051397">
    <property type="entry name" value="Zn-ADH-like_protein"/>
</dbReference>
<dbReference type="InterPro" id="IPR011032">
    <property type="entry name" value="GroES-like_sf"/>
</dbReference>
<dbReference type="InterPro" id="IPR036291">
    <property type="entry name" value="NAD(P)-bd_dom_sf"/>
</dbReference>